<keyword evidence="12" id="KW-1185">Reference proteome</keyword>
<evidence type="ECO:0000256" key="1">
    <source>
        <dbReference type="ARBA" id="ARBA00000707"/>
    </source>
</evidence>
<dbReference type="EMBL" id="JANBPK010000818">
    <property type="protein sequence ID" value="KAJ2930838.1"/>
    <property type="molecule type" value="Genomic_DNA"/>
</dbReference>
<feature type="compositionally biased region" description="Basic and acidic residues" evidence="8">
    <location>
        <begin position="1100"/>
        <end position="1114"/>
    </location>
</feature>
<dbReference type="SUPFAM" id="SSF54001">
    <property type="entry name" value="Cysteine proteinases"/>
    <property type="match status" value="1"/>
</dbReference>
<dbReference type="InterPro" id="IPR006615">
    <property type="entry name" value="Pept_C19_DUSP"/>
</dbReference>
<dbReference type="GO" id="GO:0006508">
    <property type="term" value="P:proteolysis"/>
    <property type="evidence" value="ECO:0007669"/>
    <property type="project" value="UniProtKB-KW"/>
</dbReference>
<feature type="compositionally biased region" description="Polar residues" evidence="8">
    <location>
        <begin position="1"/>
        <end position="13"/>
    </location>
</feature>
<evidence type="ECO:0000256" key="8">
    <source>
        <dbReference type="SAM" id="MobiDB-lite"/>
    </source>
</evidence>
<evidence type="ECO:0000313" key="12">
    <source>
        <dbReference type="Proteomes" id="UP001140091"/>
    </source>
</evidence>
<dbReference type="InterPro" id="IPR038765">
    <property type="entry name" value="Papain-like_cys_pep_sf"/>
</dbReference>
<dbReference type="SMART" id="SM00695">
    <property type="entry name" value="DUSP"/>
    <property type="match status" value="1"/>
</dbReference>
<evidence type="ECO:0000313" key="11">
    <source>
        <dbReference type="EMBL" id="KAJ2930838.1"/>
    </source>
</evidence>
<dbReference type="OrthoDB" id="292964at2759"/>
<comment type="similarity">
    <text evidence="2">Belongs to the peptidase C19 family.</text>
</comment>
<evidence type="ECO:0000256" key="4">
    <source>
        <dbReference type="ARBA" id="ARBA00022670"/>
    </source>
</evidence>
<dbReference type="Gene3D" id="3.90.70.10">
    <property type="entry name" value="Cysteine proteinases"/>
    <property type="match status" value="2"/>
</dbReference>
<dbReference type="PROSITE" id="PS00972">
    <property type="entry name" value="USP_1"/>
    <property type="match status" value="1"/>
</dbReference>
<evidence type="ECO:0000256" key="2">
    <source>
        <dbReference type="ARBA" id="ARBA00009085"/>
    </source>
</evidence>
<dbReference type="Proteomes" id="UP001140091">
    <property type="component" value="Unassembled WGS sequence"/>
</dbReference>
<keyword evidence="5" id="KW-0833">Ubl conjugation pathway</keyword>
<keyword evidence="6" id="KW-0378">Hydrolase</keyword>
<feature type="compositionally biased region" description="Basic and acidic residues" evidence="8">
    <location>
        <begin position="1275"/>
        <end position="1292"/>
    </location>
</feature>
<reference evidence="11" key="1">
    <citation type="submission" date="2022-06" db="EMBL/GenBank/DDBJ databases">
        <title>Genome Sequence of Candolleomyces eurysporus.</title>
        <authorList>
            <person name="Buettner E."/>
        </authorList>
    </citation>
    <scope>NUCLEOTIDE SEQUENCE</scope>
    <source>
        <strain evidence="11">VTCC 930004</strain>
    </source>
</reference>
<feature type="domain" description="USP" evidence="9">
    <location>
        <begin position="348"/>
        <end position="1092"/>
    </location>
</feature>
<feature type="compositionally biased region" description="Polar residues" evidence="8">
    <location>
        <begin position="1247"/>
        <end position="1260"/>
    </location>
</feature>
<keyword evidence="4" id="KW-0645">Protease</keyword>
<dbReference type="PANTHER" id="PTHR21646">
    <property type="entry name" value="UBIQUITIN CARBOXYL-TERMINAL HYDROLASE"/>
    <property type="match status" value="1"/>
</dbReference>
<feature type="domain" description="DUSP" evidence="10">
    <location>
        <begin position="40"/>
        <end position="149"/>
    </location>
</feature>
<protein>
    <recommendedName>
        <fullName evidence="3">ubiquitinyl hydrolase 1</fullName>
        <ecNumber evidence="3">3.4.19.12</ecNumber>
    </recommendedName>
</protein>
<dbReference type="GO" id="GO:0016579">
    <property type="term" value="P:protein deubiquitination"/>
    <property type="evidence" value="ECO:0007669"/>
    <property type="project" value="InterPro"/>
</dbReference>
<gene>
    <name evidence="11" type="ORF">H1R20_g6262</name>
</gene>
<dbReference type="PROSITE" id="PS51283">
    <property type="entry name" value="DUSP"/>
    <property type="match status" value="1"/>
</dbReference>
<dbReference type="SUPFAM" id="SSF143791">
    <property type="entry name" value="DUSP-like"/>
    <property type="match status" value="1"/>
</dbReference>
<dbReference type="InterPro" id="IPR018200">
    <property type="entry name" value="USP_CS"/>
</dbReference>
<dbReference type="Pfam" id="PF06337">
    <property type="entry name" value="DUSP"/>
    <property type="match status" value="1"/>
</dbReference>
<dbReference type="Gene3D" id="3.30.2230.10">
    <property type="entry name" value="DUSP-like"/>
    <property type="match status" value="1"/>
</dbReference>
<evidence type="ECO:0000256" key="3">
    <source>
        <dbReference type="ARBA" id="ARBA00012759"/>
    </source>
</evidence>
<sequence length="1292" mass="146050">MSSLTLTDPSQEIDSYMAEQGEADIPPFITPTPQPETSSTQTMGPGEKVAFVEREKQKKMEAGETWYLVSKRWWKRWRSACTGEIDKDGPPVAEQEVGPVDNSLLLDEAGGLKTSLTEGIDVEFVPEEIWNAFATWYGTSQHPVARRVTTRGLFAKTAFLELHPPSIKVLRLAADAPTNLALGPPHPVVQVSIGDSVKDLCSKVANAVKPNATLDIPYRVWKVEHSPEDWRTLEFPTEKLKDLQPEIVEESLIRLEDKGVENGDLYIVEFKQSDSWLVDPDSLKKPLLSIEAPQPVFDSNNAFFNRFPAVAPSTSLTKTTTDFFSGFGSKATSSFSKSYNKPLEPGKLGLGNMGNTCFMNSALQCLAHTQELSEYFLSGVFVSELNRDNPLGMRGAIAEAFGSLLERIWATSGPSTSYSPREFKQQLARFAPQFSGYQQHDSQELVAFLLDGLHEDLNRVLKKPYVEKPDWEGGGDEELVKLAKQSWDGYMMRNDSVIVDLFQGQYQSTLVCPECSKVSITFDPFMYLTLPLPVNKKWKHTIYYVPWDSDRPHVTVPVEVHRDATFKELRILLGRYMDAVPENLLTMEIFQHRFYKSLDDSVPLADVNDNDTVVCFELPCNARQGRMHKKGPDDPFILPVFLCDAKPPAITRPAYGMTRNQPAYFGYPTVVVVDRQQATSVESIYEAVIYRLQRWTRNAADLFVWEASSEEETITEIPAPTSTYPTMESVTEITPDGDIREVQEPSYPTMDSVTAITPDGDVRQVQEPSYPRMESVTEITPDGDVREVQEPAPVEEEDISDDKDMVLDADDAAQIEPRVVGPKPDIFELRLQTNYREFAGSYSSYTQSKWEQWDNRKFEAKKKGIEVLLQHNDAIFCEFDENMKAYFFGETRIYEHSNWEDWGEFIHPEYEEAKKAGAAKHKKGLTLEDCLEEFVREEQLGEEDLWYCPQCKKHQQATKKFDLWKAPDILVVHLKRFSNNRILRDKIDTFVDFPIEGLDLGDKVGERAVAKRLLEQGIEMEELKTVQLDEPLVYDLFAVDEHMGGLGGGHYRAYSSNHLTGKWYHFDDAYVTPAQPRDSVNANAYLLFYRRRSKHPLGGKTHEKVEEHRAKEPEDVPELEAADAGDGHLPTPPNEHYDKARSIVGGTLQQWGDTRSHMPSPPADDPPDFEEAQSDPLVSDSYDNIFPYTHDSYAFSDHFRKSSPTSSNEAEVDPDLDHDHDMWDPNFTTSLNLDLDNDDNGWGAGSAQGSPSFSEPSASVGSPLEDDLYDDDDRVGDVPDENRDEKDESKTA</sequence>
<feature type="region of interest" description="Disordered" evidence="8">
    <location>
        <begin position="1097"/>
        <end position="1183"/>
    </location>
</feature>
<dbReference type="GO" id="GO:0004843">
    <property type="term" value="F:cysteine-type deubiquitinase activity"/>
    <property type="evidence" value="ECO:0007669"/>
    <property type="project" value="UniProtKB-EC"/>
</dbReference>
<evidence type="ECO:0000259" key="9">
    <source>
        <dbReference type="PROSITE" id="PS50235"/>
    </source>
</evidence>
<dbReference type="PROSITE" id="PS50235">
    <property type="entry name" value="USP_3"/>
    <property type="match status" value="1"/>
</dbReference>
<name>A0A9W8JCV4_9AGAR</name>
<dbReference type="InterPro" id="IPR001394">
    <property type="entry name" value="Peptidase_C19_UCH"/>
</dbReference>
<dbReference type="EC" id="3.4.19.12" evidence="3"/>
<organism evidence="11 12">
    <name type="scientific">Candolleomyces eurysporus</name>
    <dbReference type="NCBI Taxonomy" id="2828524"/>
    <lineage>
        <taxon>Eukaryota</taxon>
        <taxon>Fungi</taxon>
        <taxon>Dikarya</taxon>
        <taxon>Basidiomycota</taxon>
        <taxon>Agaricomycotina</taxon>
        <taxon>Agaricomycetes</taxon>
        <taxon>Agaricomycetidae</taxon>
        <taxon>Agaricales</taxon>
        <taxon>Agaricineae</taxon>
        <taxon>Psathyrellaceae</taxon>
        <taxon>Candolleomyces</taxon>
    </lineage>
</organism>
<dbReference type="InterPro" id="IPR050185">
    <property type="entry name" value="Ub_carboxyl-term_hydrolase"/>
</dbReference>
<feature type="region of interest" description="Disordered" evidence="8">
    <location>
        <begin position="1196"/>
        <end position="1292"/>
    </location>
</feature>
<dbReference type="InterPro" id="IPR028889">
    <property type="entry name" value="USP"/>
</dbReference>
<keyword evidence="7" id="KW-0788">Thiol protease</keyword>
<evidence type="ECO:0000256" key="5">
    <source>
        <dbReference type="ARBA" id="ARBA00022786"/>
    </source>
</evidence>
<feature type="compositionally biased region" description="Acidic residues" evidence="8">
    <location>
        <begin position="1264"/>
        <end position="1274"/>
    </location>
</feature>
<feature type="non-terminal residue" evidence="11">
    <location>
        <position position="1"/>
    </location>
</feature>
<evidence type="ECO:0000256" key="7">
    <source>
        <dbReference type="ARBA" id="ARBA00022807"/>
    </source>
</evidence>
<dbReference type="Pfam" id="PF00443">
    <property type="entry name" value="UCH"/>
    <property type="match status" value="1"/>
</dbReference>
<comment type="caution">
    <text evidence="11">The sequence shown here is derived from an EMBL/GenBank/DDBJ whole genome shotgun (WGS) entry which is preliminary data.</text>
</comment>
<proteinExistence type="inferred from homology"/>
<comment type="catalytic activity">
    <reaction evidence="1">
        <text>Thiol-dependent hydrolysis of ester, thioester, amide, peptide and isopeptide bonds formed by the C-terminal Gly of ubiquitin (a 76-residue protein attached to proteins as an intracellular targeting signal).</text>
        <dbReference type="EC" id="3.4.19.12"/>
    </reaction>
</comment>
<dbReference type="PROSITE" id="PS00973">
    <property type="entry name" value="USP_2"/>
    <property type="match status" value="1"/>
</dbReference>
<evidence type="ECO:0000259" key="10">
    <source>
        <dbReference type="PROSITE" id="PS51283"/>
    </source>
</evidence>
<evidence type="ECO:0000256" key="6">
    <source>
        <dbReference type="ARBA" id="ARBA00022801"/>
    </source>
</evidence>
<dbReference type="CDD" id="cd02674">
    <property type="entry name" value="Peptidase_C19R"/>
    <property type="match status" value="1"/>
</dbReference>
<dbReference type="InterPro" id="IPR035927">
    <property type="entry name" value="DUSP-like_sf"/>
</dbReference>
<feature type="region of interest" description="Disordered" evidence="8">
    <location>
        <begin position="1"/>
        <end position="47"/>
    </location>
</feature>
<accession>A0A9W8JCV4</accession>
<dbReference type="PANTHER" id="PTHR21646:SF24">
    <property type="entry name" value="UBIQUITIN CARBOXYL-TERMINAL HYDROLASE"/>
    <property type="match status" value="1"/>
</dbReference>